<evidence type="ECO:0000313" key="4">
    <source>
        <dbReference type="Proteomes" id="UP001304650"/>
    </source>
</evidence>
<evidence type="ECO:0000313" key="3">
    <source>
        <dbReference type="EMBL" id="WNR43402.1"/>
    </source>
</evidence>
<gene>
    <name evidence="3" type="ORF">MJB10_20150</name>
</gene>
<dbReference type="AlphaFoldDB" id="A0AA96RLP0"/>
<name>A0AA96RLP0_9BACL</name>
<feature type="chain" id="PRO_5041698321" evidence="2">
    <location>
        <begin position="24"/>
        <end position="52"/>
    </location>
</feature>
<protein>
    <submittedName>
        <fullName evidence="3">Uncharacterized protein</fullName>
    </submittedName>
</protein>
<accession>A0AA96RLP0</accession>
<evidence type="ECO:0000256" key="2">
    <source>
        <dbReference type="SAM" id="SignalP"/>
    </source>
</evidence>
<dbReference type="RefSeq" id="WP_314797618.1">
    <property type="nucleotide sequence ID" value="NZ_CP130319.1"/>
</dbReference>
<dbReference type="Proteomes" id="UP001304650">
    <property type="component" value="Chromosome"/>
</dbReference>
<dbReference type="KEGG" id="proo:MJB10_20150"/>
<keyword evidence="2" id="KW-0732">Signal</keyword>
<organism evidence="3 4">
    <name type="scientific">Paenibacillus roseopurpureus</name>
    <dbReference type="NCBI Taxonomy" id="2918901"/>
    <lineage>
        <taxon>Bacteria</taxon>
        <taxon>Bacillati</taxon>
        <taxon>Bacillota</taxon>
        <taxon>Bacilli</taxon>
        <taxon>Bacillales</taxon>
        <taxon>Paenibacillaceae</taxon>
        <taxon>Paenibacillus</taxon>
    </lineage>
</organism>
<reference evidence="3" key="1">
    <citation type="submission" date="2022-02" db="EMBL/GenBank/DDBJ databases">
        <title>Paenibacillus sp. MBLB1832 Whole Genome Shotgun Sequencing.</title>
        <authorList>
            <person name="Hwang C.Y."/>
            <person name="Cho E.-S."/>
            <person name="Seo M.-J."/>
        </authorList>
    </citation>
    <scope>NUCLEOTIDE SEQUENCE</scope>
    <source>
        <strain evidence="3">MBLB1832</strain>
    </source>
</reference>
<keyword evidence="4" id="KW-1185">Reference proteome</keyword>
<feature type="signal peptide" evidence="2">
    <location>
        <begin position="1"/>
        <end position="23"/>
    </location>
</feature>
<dbReference type="EMBL" id="CP130319">
    <property type="protein sequence ID" value="WNR43402.1"/>
    <property type="molecule type" value="Genomic_DNA"/>
</dbReference>
<sequence>MRLRDLIVAIAVCFAFLCLAYQAETPHPVTDPNPMKQNQEQFARMQEGMALK</sequence>
<evidence type="ECO:0000256" key="1">
    <source>
        <dbReference type="SAM" id="MobiDB-lite"/>
    </source>
</evidence>
<proteinExistence type="predicted"/>
<feature type="region of interest" description="Disordered" evidence="1">
    <location>
        <begin position="28"/>
        <end position="52"/>
    </location>
</feature>